<feature type="transmembrane region" description="Helical" evidence="10">
    <location>
        <begin position="313"/>
        <end position="331"/>
    </location>
</feature>
<evidence type="ECO:0000256" key="3">
    <source>
        <dbReference type="ARBA" id="ARBA00022448"/>
    </source>
</evidence>
<dbReference type="Pfam" id="PF00854">
    <property type="entry name" value="PTR2"/>
    <property type="match status" value="2"/>
</dbReference>
<keyword evidence="4 10" id="KW-0812">Transmembrane</keyword>
<dbReference type="InterPro" id="IPR018456">
    <property type="entry name" value="PTR2_symporter_CS"/>
</dbReference>
<dbReference type="Gene3D" id="1.20.1250.20">
    <property type="entry name" value="MFS general substrate transporter like domains"/>
    <property type="match status" value="2"/>
</dbReference>
<evidence type="ECO:0000313" key="11">
    <source>
        <dbReference type="EMBL" id="CAD5223156.1"/>
    </source>
</evidence>
<organism evidence="11 12">
    <name type="scientific">Bursaphelenchus xylophilus</name>
    <name type="common">Pinewood nematode worm</name>
    <name type="synonym">Aphelenchoides xylophilus</name>
    <dbReference type="NCBI Taxonomy" id="6326"/>
    <lineage>
        <taxon>Eukaryota</taxon>
        <taxon>Metazoa</taxon>
        <taxon>Ecdysozoa</taxon>
        <taxon>Nematoda</taxon>
        <taxon>Chromadorea</taxon>
        <taxon>Rhabditida</taxon>
        <taxon>Tylenchina</taxon>
        <taxon>Tylenchomorpha</taxon>
        <taxon>Aphelenchoidea</taxon>
        <taxon>Aphelenchoididae</taxon>
        <taxon>Bursaphelenchus</taxon>
    </lineage>
</organism>
<dbReference type="PROSITE" id="PS01022">
    <property type="entry name" value="PTR2_1"/>
    <property type="match status" value="1"/>
</dbReference>
<evidence type="ECO:0000256" key="10">
    <source>
        <dbReference type="SAM" id="Phobius"/>
    </source>
</evidence>
<evidence type="ECO:0000256" key="5">
    <source>
        <dbReference type="ARBA" id="ARBA00022856"/>
    </source>
</evidence>
<feature type="transmembrane region" description="Helical" evidence="10">
    <location>
        <begin position="726"/>
        <end position="747"/>
    </location>
</feature>
<evidence type="ECO:0000313" key="12">
    <source>
        <dbReference type="Proteomes" id="UP000659654"/>
    </source>
</evidence>
<feature type="transmembrane region" description="Helical" evidence="10">
    <location>
        <begin position="138"/>
        <end position="157"/>
    </location>
</feature>
<dbReference type="InterPro" id="IPR000109">
    <property type="entry name" value="POT_fam"/>
</dbReference>
<dbReference type="CDD" id="cd17347">
    <property type="entry name" value="MFS_SLC15A1_2_like"/>
    <property type="match status" value="1"/>
</dbReference>
<comment type="subcellular location">
    <subcellularLocation>
        <location evidence="1">Membrane</location>
        <topology evidence="1">Multi-pass membrane protein</topology>
    </subcellularLocation>
</comment>
<keyword evidence="8 10" id="KW-0472">Membrane</keyword>
<dbReference type="GO" id="GO:0022857">
    <property type="term" value="F:transmembrane transporter activity"/>
    <property type="evidence" value="ECO:0007669"/>
    <property type="project" value="InterPro"/>
</dbReference>
<feature type="transmembrane region" description="Helical" evidence="10">
    <location>
        <begin position="79"/>
        <end position="102"/>
    </location>
</feature>
<keyword evidence="3" id="KW-0813">Transport</keyword>
<dbReference type="Proteomes" id="UP000582659">
    <property type="component" value="Unassembled WGS sequence"/>
</dbReference>
<name>A0A811L760_BURXY</name>
<dbReference type="AlphaFoldDB" id="A0A811L760"/>
<dbReference type="GO" id="GO:0006857">
    <property type="term" value="P:oligopeptide transport"/>
    <property type="evidence" value="ECO:0007669"/>
    <property type="project" value="InterPro"/>
</dbReference>
<proteinExistence type="inferred from homology"/>
<comment type="similarity">
    <text evidence="2">Belongs to the major facilitator superfamily. Proton-dependent oligopeptide transporter (POT/PTR) (TC 2.A.17) family.</text>
</comment>
<keyword evidence="5" id="KW-0571">Peptide transport</keyword>
<dbReference type="FunFam" id="1.20.1250.20:FF:000049">
    <property type="entry name" value="Solute carrier family 15 member 2"/>
    <property type="match status" value="1"/>
</dbReference>
<evidence type="ECO:0000256" key="8">
    <source>
        <dbReference type="ARBA" id="ARBA00023136"/>
    </source>
</evidence>
<feature type="transmembrane region" description="Helical" evidence="10">
    <location>
        <begin position="214"/>
        <end position="235"/>
    </location>
</feature>
<dbReference type="InterPro" id="IPR036259">
    <property type="entry name" value="MFS_trans_sf"/>
</dbReference>
<gene>
    <name evidence="11" type="ORF">BXYJ_LOCUS7838</name>
</gene>
<reference evidence="11" key="1">
    <citation type="submission" date="2020-09" db="EMBL/GenBank/DDBJ databases">
        <authorList>
            <person name="Kikuchi T."/>
        </authorList>
    </citation>
    <scope>NUCLEOTIDE SEQUENCE</scope>
    <source>
        <strain evidence="11">Ka4C1</strain>
    </source>
</reference>
<feature type="transmembrane region" description="Helical" evidence="10">
    <location>
        <begin position="697"/>
        <end position="720"/>
    </location>
</feature>
<evidence type="ECO:0000256" key="6">
    <source>
        <dbReference type="ARBA" id="ARBA00022927"/>
    </source>
</evidence>
<evidence type="ECO:0000256" key="1">
    <source>
        <dbReference type="ARBA" id="ARBA00004141"/>
    </source>
</evidence>
<dbReference type="SMR" id="A0A811L760"/>
<sequence>MSKKKLSNAELINEASTSDNANPSNYRKPAESWAEIWKEWPKCTFCILSNEFCERFSYYGMRTVLTLYFLNVLQFTDRTATICFQSFVIACYFLPLFGSVLADGYIGKFWTIVILSLLYTLGQITLAAASAFTTTSFYHPWLDLLGLGVIALGTGGIKPCVSPFGGDQFEPHQTRMISLFFSAFYFIINCGAMLSSIVSPLFRAHSCLGHDSCYPLAFGVPAALMITATAVFMVGSKWYKKNPPSSNIFSDVLFVVRKALQNKKTSLKTHSHWVEYSLDDHDCDKDEECKKWKRRAGSTESCFRAAFVADVRSFLRILVMFLPLPMFFALYDQQGSKWTIQALHMDLRIFGETIILPDQMLSLNAVLILIFIPLFQVIIFPAVEKVAKVTPLRKMVCGGLLTVVAFCIAAVVQIKINDSLPERITPDTSHLYTVNTLRNCQFIINSHEPFEDEIMKFPSGEHTFEFGYVGDGCVKNLPISLKTTLKSGQGYGLILTEQGVLFTPVEFRKPTGGNGESAQSFLIALANFTFSDNMALCRVDSSASPCSNKDASHYIEYSGYTSSHTNSDLTAQIPYVTKSGLSVHKASLFRQKSVRLGKWKLYFIGAKNGQVFYEDTGYGFRNKDQGGVYLKTIVGGTGIQDEVRVISKRLIPDNTVSILWQFPQIAVLTAGECLFAITGNEFAYSQAAPSMRALVQAIWLTTSAAGNLIIVVIEVLDLFSDMAWEFFVYAVIMFIVMMIFAAQSACYEYNDYSKRAVGDDCLESKELTG</sequence>
<dbReference type="OrthoDB" id="205993at2759"/>
<dbReference type="Proteomes" id="UP000659654">
    <property type="component" value="Unassembled WGS sequence"/>
</dbReference>
<protein>
    <recommendedName>
        <fullName evidence="9">Oligopeptide transporter 1</fullName>
    </recommendedName>
</protein>
<dbReference type="EMBL" id="CAJFCV020000003">
    <property type="protein sequence ID" value="CAG9111804.1"/>
    <property type="molecule type" value="Genomic_DNA"/>
</dbReference>
<keyword evidence="7 10" id="KW-1133">Transmembrane helix</keyword>
<feature type="transmembrane region" description="Helical" evidence="10">
    <location>
        <begin position="395"/>
        <end position="414"/>
    </location>
</feature>
<evidence type="ECO:0000256" key="9">
    <source>
        <dbReference type="ARBA" id="ARBA00078114"/>
    </source>
</evidence>
<dbReference type="SUPFAM" id="SSF103473">
    <property type="entry name" value="MFS general substrate transporter"/>
    <property type="match status" value="1"/>
</dbReference>
<feature type="transmembrane region" description="Helical" evidence="10">
    <location>
        <begin position="361"/>
        <end position="383"/>
    </location>
</feature>
<keyword evidence="6" id="KW-0653">Protein transport</keyword>
<dbReference type="GO" id="GO:0015031">
    <property type="term" value="P:protein transport"/>
    <property type="evidence" value="ECO:0007669"/>
    <property type="project" value="UniProtKB-KW"/>
</dbReference>
<dbReference type="GO" id="GO:0016020">
    <property type="term" value="C:membrane"/>
    <property type="evidence" value="ECO:0007669"/>
    <property type="project" value="UniProtKB-SubCell"/>
</dbReference>
<feature type="transmembrane region" description="Helical" evidence="10">
    <location>
        <begin position="56"/>
        <end position="73"/>
    </location>
</feature>
<feature type="transmembrane region" description="Helical" evidence="10">
    <location>
        <begin position="109"/>
        <end position="132"/>
    </location>
</feature>
<feature type="transmembrane region" description="Helical" evidence="10">
    <location>
        <begin position="177"/>
        <end position="202"/>
    </location>
</feature>
<dbReference type="EMBL" id="CAJFDI010000003">
    <property type="protein sequence ID" value="CAD5223156.1"/>
    <property type="molecule type" value="Genomic_DNA"/>
</dbReference>
<evidence type="ECO:0000256" key="2">
    <source>
        <dbReference type="ARBA" id="ARBA00005982"/>
    </source>
</evidence>
<keyword evidence="12" id="KW-1185">Reference proteome</keyword>
<accession>A0A811L760</accession>
<evidence type="ECO:0000256" key="4">
    <source>
        <dbReference type="ARBA" id="ARBA00022692"/>
    </source>
</evidence>
<comment type="caution">
    <text evidence="11">The sequence shown here is derived from an EMBL/GenBank/DDBJ whole genome shotgun (WGS) entry which is preliminary data.</text>
</comment>
<evidence type="ECO:0000256" key="7">
    <source>
        <dbReference type="ARBA" id="ARBA00022989"/>
    </source>
</evidence>
<dbReference type="PANTHER" id="PTHR11654">
    <property type="entry name" value="OLIGOPEPTIDE TRANSPORTER-RELATED"/>
    <property type="match status" value="1"/>
</dbReference>